<dbReference type="InterPro" id="IPR029471">
    <property type="entry name" value="HNH_5"/>
</dbReference>
<dbReference type="EMBL" id="JALPRX010000062">
    <property type="protein sequence ID" value="MCK8785628.1"/>
    <property type="molecule type" value="Genomic_DNA"/>
</dbReference>
<feature type="domain" description="HNH endonuclease 5" evidence="1">
    <location>
        <begin position="44"/>
        <end position="95"/>
    </location>
</feature>
<sequence length="327" mass="36535">MTDLPAATIAAAAFYDRHYAGAEPIFLQPGMKLTLGSGERPRHCRFCGKDEPAVTFKDEAHALPAAFGNTGLFSNYECDACNHLFGEGIENHLGNWTKPMRTLSRIRGRSGVPTIKKPGPEKGWRVEYSGTGFRLKEYEDEPFFELDDETKQVRFQLHRDTYIPVAALKGLVKIGLTLIPEAETQHFRETYEWIRDPDHARNFAAQFPVFRTFIPGPMRNDLIVLMLMRRRTGIDAVPYAFFTFAYGNEVLQVFLPSISQDKCIDGKTLSLPAFPTPGTPDPARYGLPRVTVENLTGREPVKGEKVPAVFGFDSMAESEPADAKGEA</sequence>
<comment type="caution">
    <text evidence="2">The sequence shown here is derived from an EMBL/GenBank/DDBJ whole genome shotgun (WGS) entry which is preliminary data.</text>
</comment>
<reference evidence="2" key="1">
    <citation type="submission" date="2022-04" db="EMBL/GenBank/DDBJ databases">
        <title>Roseomonas acroporae sp. nov., isolated from coral Acropora digitifera.</title>
        <authorList>
            <person name="Sun H."/>
        </authorList>
    </citation>
    <scope>NUCLEOTIDE SEQUENCE</scope>
    <source>
        <strain evidence="2">NAR14</strain>
    </source>
</reference>
<dbReference type="Proteomes" id="UP001139516">
    <property type="component" value="Unassembled WGS sequence"/>
</dbReference>
<organism evidence="2 3">
    <name type="scientific">Roseomonas acroporae</name>
    <dbReference type="NCBI Taxonomy" id="2937791"/>
    <lineage>
        <taxon>Bacteria</taxon>
        <taxon>Pseudomonadati</taxon>
        <taxon>Pseudomonadota</taxon>
        <taxon>Alphaproteobacteria</taxon>
        <taxon>Acetobacterales</taxon>
        <taxon>Roseomonadaceae</taxon>
        <taxon>Roseomonas</taxon>
    </lineage>
</organism>
<dbReference type="Pfam" id="PF14279">
    <property type="entry name" value="HNH_5"/>
    <property type="match status" value="1"/>
</dbReference>
<evidence type="ECO:0000259" key="1">
    <source>
        <dbReference type="Pfam" id="PF14279"/>
    </source>
</evidence>
<accession>A0A9X1Y8T5</accession>
<dbReference type="RefSeq" id="WP_248667744.1">
    <property type="nucleotide sequence ID" value="NZ_JALPRX010000062.1"/>
</dbReference>
<dbReference type="AlphaFoldDB" id="A0A9X1Y8T5"/>
<protein>
    <recommendedName>
        <fullName evidence="1">HNH endonuclease 5 domain-containing protein</fullName>
    </recommendedName>
</protein>
<proteinExistence type="predicted"/>
<evidence type="ECO:0000313" key="3">
    <source>
        <dbReference type="Proteomes" id="UP001139516"/>
    </source>
</evidence>
<keyword evidence="3" id="KW-1185">Reference proteome</keyword>
<gene>
    <name evidence="2" type="ORF">M0638_14675</name>
</gene>
<name>A0A9X1Y8T5_9PROT</name>
<evidence type="ECO:0000313" key="2">
    <source>
        <dbReference type="EMBL" id="MCK8785628.1"/>
    </source>
</evidence>